<dbReference type="PROSITE" id="PS51767">
    <property type="entry name" value="PEPTIDASE_A1"/>
    <property type="match status" value="1"/>
</dbReference>
<proteinExistence type="inferred from homology"/>
<evidence type="ECO:0000313" key="6">
    <source>
        <dbReference type="Proteomes" id="UP000002037"/>
    </source>
</evidence>
<dbReference type="Gene3D" id="2.40.70.10">
    <property type="entry name" value="Acid Proteases"/>
    <property type="match status" value="2"/>
</dbReference>
<sequence>MKKIQLCLLVISLWSKVVLADDDDDDTINTSTIINNPGVQSGTTIDTTSSATAIAVAPTTQTRDTRRDTTQVTTTDDLVQVTLQRQTTTSQQTQTVTSSTRSDLFLTSQAASKTTENDEDKSLFKLLFTVPTDDIFYNANFKFGNDQEIGLRLDLIQPEIWVMNNENFLDCNSVDNWINSQLSSMDYTYTTGELPSQITDAPEYTSNCGYFGLYSSLESNMPPATNAIAAVNNQSYRIPYMNAASAEGEFVTDDIEFNLTNGDYFVLPNVTFLDANDSNVLLGGIGLAGTPKGSGFLYALTNLDIIDSPGYSLWFNNDTDQENAIAQLIPGAVNTKYFVGDLYQFDMIAHRGFRFNASQQTSNQDLIELTLPVIEIEELLVANLNSGQSVSVKSDSGGLPVLIDSRSSYFYLPLDIIVNIAIQTNAYYSGQLARWLVKCQPLLDVKATIQFQIGNLTVNVPISELITDAVYEGSSLNFESGDKACLLKVLPSSVSGYNSLGLPFLKYIYLVVDNEGGTIGLANSNKFLQVDKEDLEDYNSILYNQTMSSTQSGTRRNSTRTNRSIGYISSGSIPFATTYTPESNSDYGDVTLSYSQASRVSGESVILHIPARFSGAIVSGGSIYITGDGSGNANSITTSAMNATAAGTSSNGQIGKYQDSVIIDIGGLQLHNKLISTIMTLGLLLVVFL</sequence>
<keyword evidence="2" id="KW-1015">Disulfide bond</keyword>
<dbReference type="GO" id="GO:0004190">
    <property type="term" value="F:aspartic-type endopeptidase activity"/>
    <property type="evidence" value="ECO:0007669"/>
    <property type="project" value="InterPro"/>
</dbReference>
<dbReference type="Pfam" id="PF00026">
    <property type="entry name" value="Asp"/>
    <property type="match status" value="1"/>
</dbReference>
<dbReference type="InterPro" id="IPR001461">
    <property type="entry name" value="Aspartic_peptidase_A1"/>
</dbReference>
<dbReference type="PANTHER" id="PTHR47966">
    <property type="entry name" value="BETA-SITE APP-CLEAVING ENZYME, ISOFORM A-RELATED"/>
    <property type="match status" value="1"/>
</dbReference>
<dbReference type="EMBL" id="GG692401">
    <property type="protein sequence ID" value="EER31284.1"/>
    <property type="molecule type" value="Genomic_DNA"/>
</dbReference>
<organism evidence="5 6">
    <name type="scientific">Candida tropicalis (strain ATCC MYA-3404 / T1)</name>
    <name type="common">Yeast</name>
    <dbReference type="NCBI Taxonomy" id="294747"/>
    <lineage>
        <taxon>Eukaryota</taxon>
        <taxon>Fungi</taxon>
        <taxon>Dikarya</taxon>
        <taxon>Ascomycota</taxon>
        <taxon>Saccharomycotina</taxon>
        <taxon>Pichiomycetes</taxon>
        <taxon>Debaryomycetaceae</taxon>
        <taxon>Candida/Lodderomyces clade</taxon>
        <taxon>Candida</taxon>
    </lineage>
</organism>
<dbReference type="RefSeq" id="XP_002550716.1">
    <property type="nucleotide sequence ID" value="XM_002550670.1"/>
</dbReference>
<dbReference type="AlphaFoldDB" id="C5MG21"/>
<dbReference type="GO" id="GO:0006508">
    <property type="term" value="P:proteolysis"/>
    <property type="evidence" value="ECO:0007669"/>
    <property type="project" value="InterPro"/>
</dbReference>
<evidence type="ECO:0000313" key="5">
    <source>
        <dbReference type="EMBL" id="EER31284.1"/>
    </source>
</evidence>
<reference evidence="5 6" key="1">
    <citation type="journal article" date="2009" name="Nature">
        <title>Evolution of pathogenicity and sexual reproduction in eight Candida genomes.</title>
        <authorList>
            <person name="Butler G."/>
            <person name="Rasmussen M.D."/>
            <person name="Lin M.F."/>
            <person name="Santos M.A."/>
            <person name="Sakthikumar S."/>
            <person name="Munro C.A."/>
            <person name="Rheinbay E."/>
            <person name="Grabherr M."/>
            <person name="Forche A."/>
            <person name="Reedy J.L."/>
            <person name="Agrafioti I."/>
            <person name="Arnaud M.B."/>
            <person name="Bates S."/>
            <person name="Brown A.J."/>
            <person name="Brunke S."/>
            <person name="Costanzo M.C."/>
            <person name="Fitzpatrick D.A."/>
            <person name="de Groot P.W."/>
            <person name="Harris D."/>
            <person name="Hoyer L.L."/>
            <person name="Hube B."/>
            <person name="Klis F.M."/>
            <person name="Kodira C."/>
            <person name="Lennard N."/>
            <person name="Logue M.E."/>
            <person name="Martin R."/>
            <person name="Neiman A.M."/>
            <person name="Nikolaou E."/>
            <person name="Quail M.A."/>
            <person name="Quinn J."/>
            <person name="Santos M.C."/>
            <person name="Schmitzberger F.F."/>
            <person name="Sherlock G."/>
            <person name="Shah P."/>
            <person name="Silverstein K.A."/>
            <person name="Skrzypek M.S."/>
            <person name="Soll D."/>
            <person name="Staggs R."/>
            <person name="Stansfield I."/>
            <person name="Stumpf M.P."/>
            <person name="Sudbery P.E."/>
            <person name="Srikantha T."/>
            <person name="Zeng Q."/>
            <person name="Berman J."/>
            <person name="Berriman M."/>
            <person name="Heitman J."/>
            <person name="Gow N.A."/>
            <person name="Lorenz M.C."/>
            <person name="Birren B.W."/>
            <person name="Kellis M."/>
            <person name="Cuomo C.A."/>
        </authorList>
    </citation>
    <scope>NUCLEOTIDE SEQUENCE [LARGE SCALE GENOMIC DNA]</scope>
    <source>
        <strain evidence="6">ATCC MYA-3404 / T1</strain>
    </source>
</reference>
<protein>
    <recommendedName>
        <fullName evidence="4">Peptidase A1 domain-containing protein</fullName>
    </recommendedName>
</protein>
<dbReference type="InterPro" id="IPR021109">
    <property type="entry name" value="Peptidase_aspartic_dom_sf"/>
</dbReference>
<dbReference type="OrthoDB" id="771136at2759"/>
<dbReference type="GeneID" id="8299088"/>
<evidence type="ECO:0000256" key="2">
    <source>
        <dbReference type="ARBA" id="ARBA00023157"/>
    </source>
</evidence>
<accession>C5MG21</accession>
<feature type="chain" id="PRO_5002955244" description="Peptidase A1 domain-containing protein" evidence="3">
    <location>
        <begin position="21"/>
        <end position="689"/>
    </location>
</feature>
<evidence type="ECO:0000256" key="1">
    <source>
        <dbReference type="ARBA" id="ARBA00007447"/>
    </source>
</evidence>
<dbReference type="eggNOG" id="KOG1339">
    <property type="taxonomic scope" value="Eukaryota"/>
</dbReference>
<feature type="signal peptide" evidence="3">
    <location>
        <begin position="1"/>
        <end position="20"/>
    </location>
</feature>
<evidence type="ECO:0000259" key="4">
    <source>
        <dbReference type="PROSITE" id="PS51767"/>
    </source>
</evidence>
<gene>
    <name evidence="5" type="ORF">CTRG_05014</name>
</gene>
<dbReference type="SUPFAM" id="SSF50630">
    <property type="entry name" value="Acid proteases"/>
    <property type="match status" value="1"/>
</dbReference>
<dbReference type="InterPro" id="IPR033121">
    <property type="entry name" value="PEPTIDASE_A1"/>
</dbReference>
<dbReference type="VEuPathDB" id="FungiDB:CTRG_05014"/>
<keyword evidence="6" id="KW-1185">Reference proteome</keyword>
<evidence type="ECO:0000256" key="3">
    <source>
        <dbReference type="SAM" id="SignalP"/>
    </source>
</evidence>
<comment type="similarity">
    <text evidence="1">Belongs to the peptidase A1 family.</text>
</comment>
<keyword evidence="3" id="KW-0732">Signal</keyword>
<dbReference type="Proteomes" id="UP000002037">
    <property type="component" value="Unassembled WGS sequence"/>
</dbReference>
<dbReference type="PANTHER" id="PTHR47966:SF51">
    <property type="entry name" value="BETA-SITE APP-CLEAVING ENZYME, ISOFORM A-RELATED"/>
    <property type="match status" value="1"/>
</dbReference>
<feature type="domain" description="Peptidase A1" evidence="4">
    <location>
        <begin position="137"/>
        <end position="522"/>
    </location>
</feature>
<dbReference type="HOGENOM" id="CLU_025794_0_0_1"/>
<name>C5MG21_CANTT</name>
<dbReference type="KEGG" id="ctp:CTRG_05014"/>